<feature type="transmembrane region" description="Helical" evidence="1">
    <location>
        <begin position="122"/>
        <end position="141"/>
    </location>
</feature>
<comment type="caution">
    <text evidence="3">The sequence shown here is derived from an EMBL/GenBank/DDBJ whole genome shotgun (WGS) entry which is preliminary data.</text>
</comment>
<sequence>MKRISKDIWAVFKLLYQNKGRFSINALLLQLIMIFISSTYLILLFNMMLKVAGQSQLTINNWKEIVSHPASVILLIIFILSVAFLIYVEFSLLVYMIYAGFDRQIITFKSIFKNAFVNVRKLIGVPVIFFVIYLMLMIPIANLGLSSVLTKNIYIPKFLTEELMKTTKGII</sequence>
<dbReference type="InterPro" id="IPR018476">
    <property type="entry name" value="GlyceroP-diester-Pdiesterase_M"/>
</dbReference>
<keyword evidence="1" id="KW-1133">Transmembrane helix</keyword>
<dbReference type="Pfam" id="PF10110">
    <property type="entry name" value="GPDPase_memb"/>
    <property type="match status" value="1"/>
</dbReference>
<keyword evidence="1" id="KW-0812">Transmembrane</keyword>
<evidence type="ECO:0000259" key="2">
    <source>
        <dbReference type="Pfam" id="PF10110"/>
    </source>
</evidence>
<accession>A0A6G4N5M0</accession>
<organism evidence="3">
    <name type="scientific">Staphylococcus aureus</name>
    <dbReference type="NCBI Taxonomy" id="1280"/>
    <lineage>
        <taxon>Bacteria</taxon>
        <taxon>Bacillati</taxon>
        <taxon>Bacillota</taxon>
        <taxon>Bacilli</taxon>
        <taxon>Bacillales</taxon>
        <taxon>Staphylococcaceae</taxon>
        <taxon>Staphylococcus</taxon>
    </lineage>
</organism>
<dbReference type="EMBL" id="JAAJBW010000205">
    <property type="protein sequence ID" value="NGG25886.1"/>
    <property type="molecule type" value="Genomic_DNA"/>
</dbReference>
<name>A0A6G4N5M0_STAAU</name>
<gene>
    <name evidence="3" type="ORF">G0Y31_07835</name>
</gene>
<proteinExistence type="predicted"/>
<feature type="non-terminal residue" evidence="3">
    <location>
        <position position="171"/>
    </location>
</feature>
<feature type="domain" description="Glycerophosphoryl diester phosphodiesterase membrane" evidence="2">
    <location>
        <begin position="8"/>
        <end position="170"/>
    </location>
</feature>
<keyword evidence="1" id="KW-0472">Membrane</keyword>
<feature type="transmembrane region" description="Helical" evidence="1">
    <location>
        <begin position="69"/>
        <end position="101"/>
    </location>
</feature>
<evidence type="ECO:0000313" key="3">
    <source>
        <dbReference type="EMBL" id="NGG25886.1"/>
    </source>
</evidence>
<evidence type="ECO:0000256" key="1">
    <source>
        <dbReference type="SAM" id="Phobius"/>
    </source>
</evidence>
<feature type="transmembrane region" description="Helical" evidence="1">
    <location>
        <begin position="27"/>
        <end position="49"/>
    </location>
</feature>
<dbReference type="AlphaFoldDB" id="A0A6G4N5M0"/>
<reference evidence="3" key="1">
    <citation type="submission" date="2020-02" db="EMBL/GenBank/DDBJ databases">
        <title>Novel Insights Into The Classification of Staphylococcal Beta-Lactamases In Relation To The Cefazolin Inoculum Effect.</title>
        <authorList>
            <person name="Carvajal L.P."/>
            <person name="Rincon S."/>
            <person name="Echeverri A."/>
            <person name="Porras J."/>
            <person name="Rios R."/>
            <person name="Ordonez K."/>
            <person name="Seas C."/>
            <person name="Gomez-Villegas S."/>
            <person name="Diaz L."/>
            <person name="Arias C.A."/>
            <person name="Reyes J."/>
        </authorList>
    </citation>
    <scope>NUCLEOTIDE SEQUENCE</scope>
    <source>
        <strain evidence="3">UG241</strain>
    </source>
</reference>
<protein>
    <submittedName>
        <fullName evidence="3">Glycerophosphodiester phosphodiesterase</fullName>
    </submittedName>
</protein>